<feature type="transmembrane region" description="Helical" evidence="5">
    <location>
        <begin position="96"/>
        <end position="115"/>
    </location>
</feature>
<keyword evidence="2 5" id="KW-0812">Transmembrane</keyword>
<dbReference type="EMBL" id="JAJMLW010000001">
    <property type="protein sequence ID" value="MCI2241094.1"/>
    <property type="molecule type" value="Genomic_DNA"/>
</dbReference>
<dbReference type="Pfam" id="PF13515">
    <property type="entry name" value="FUSC_2"/>
    <property type="match status" value="1"/>
</dbReference>
<keyword evidence="3 5" id="KW-1133">Transmembrane helix</keyword>
<evidence type="ECO:0000256" key="1">
    <source>
        <dbReference type="ARBA" id="ARBA00004141"/>
    </source>
</evidence>
<evidence type="ECO:0000313" key="7">
    <source>
        <dbReference type="EMBL" id="MCI2241094.1"/>
    </source>
</evidence>
<dbReference type="InterPro" id="IPR049453">
    <property type="entry name" value="Memb_transporter_dom"/>
</dbReference>
<keyword evidence="8" id="KW-1185">Reference proteome</keyword>
<feature type="domain" description="Integral membrane bound transporter" evidence="6">
    <location>
        <begin position="223"/>
        <end position="344"/>
    </location>
</feature>
<feature type="transmembrane region" description="Helical" evidence="5">
    <location>
        <begin position="43"/>
        <end position="65"/>
    </location>
</feature>
<proteinExistence type="predicted"/>
<dbReference type="Proteomes" id="UP001430755">
    <property type="component" value="Unassembled WGS sequence"/>
</dbReference>
<feature type="transmembrane region" description="Helical" evidence="5">
    <location>
        <begin position="263"/>
        <end position="281"/>
    </location>
</feature>
<organism evidence="7 8">
    <name type="scientific">Adlercreutzia faecimuris</name>
    <dbReference type="NCBI Taxonomy" id="2897341"/>
    <lineage>
        <taxon>Bacteria</taxon>
        <taxon>Bacillati</taxon>
        <taxon>Actinomycetota</taxon>
        <taxon>Coriobacteriia</taxon>
        <taxon>Eggerthellales</taxon>
        <taxon>Eggerthellaceae</taxon>
        <taxon>Adlercreutzia</taxon>
    </lineage>
</organism>
<feature type="transmembrane region" description="Helical" evidence="5">
    <location>
        <begin position="336"/>
        <end position="352"/>
    </location>
</feature>
<comment type="subcellular location">
    <subcellularLocation>
        <location evidence="1">Membrane</location>
        <topology evidence="1">Multi-pass membrane protein</topology>
    </subcellularLocation>
</comment>
<reference evidence="7" key="1">
    <citation type="submission" date="2021-11" db="EMBL/GenBank/DDBJ databases">
        <title>A Novel Adlercreutzia Species, isolated from a Allomyrina dichotoma larva feces.</title>
        <authorList>
            <person name="Suh M.K."/>
        </authorList>
    </citation>
    <scope>NUCLEOTIDE SEQUENCE</scope>
    <source>
        <strain evidence="7">JBNU-10</strain>
    </source>
</reference>
<evidence type="ECO:0000313" key="8">
    <source>
        <dbReference type="Proteomes" id="UP001430755"/>
    </source>
</evidence>
<dbReference type="RefSeq" id="WP_242162913.1">
    <property type="nucleotide sequence ID" value="NZ_JAJMLW010000001.1"/>
</dbReference>
<feature type="transmembrane region" description="Helical" evidence="5">
    <location>
        <begin position="165"/>
        <end position="185"/>
    </location>
</feature>
<evidence type="ECO:0000259" key="6">
    <source>
        <dbReference type="Pfam" id="PF13515"/>
    </source>
</evidence>
<keyword evidence="4 5" id="KW-0472">Membrane</keyword>
<feature type="transmembrane region" description="Helical" evidence="5">
    <location>
        <begin position="72"/>
        <end position="90"/>
    </location>
</feature>
<evidence type="ECO:0000256" key="2">
    <source>
        <dbReference type="ARBA" id="ARBA00022692"/>
    </source>
</evidence>
<gene>
    <name evidence="7" type="ORF">LPT13_01850</name>
</gene>
<protein>
    <submittedName>
        <fullName evidence="7">FUSC family protein</fullName>
    </submittedName>
</protein>
<comment type="caution">
    <text evidence="7">The sequence shown here is derived from an EMBL/GenBank/DDBJ whole genome shotgun (WGS) entry which is preliminary data.</text>
</comment>
<evidence type="ECO:0000256" key="5">
    <source>
        <dbReference type="SAM" id="Phobius"/>
    </source>
</evidence>
<evidence type="ECO:0000256" key="3">
    <source>
        <dbReference type="ARBA" id="ARBA00022989"/>
    </source>
</evidence>
<feature type="transmembrane region" description="Helical" evidence="5">
    <location>
        <begin position="311"/>
        <end position="330"/>
    </location>
</feature>
<evidence type="ECO:0000256" key="4">
    <source>
        <dbReference type="ARBA" id="ARBA00023136"/>
    </source>
</evidence>
<name>A0ABS9WDZ3_9ACTN</name>
<sequence length="365" mass="38764">MESRDADIRPTFYQLLQLDAHGLWARIHAASDDREKARYAAAMAVRSVLLVAFAILFIGVLGGVFGQENSGLVVAGFCVLLGIKFVPYGYHIGDSLLALALTFALMVAGGVVALAGSPALGLAANFAFVALILVMVANDPPMGNAGVYVFGYLFVSQTPVSGDALAARIVLAAVLVALCGAVLYHKHRAKFADVRLAHLFRDFSLDDEKCLWQLRLAAGVAGAIWIGGLLGLPRDVWVGYACMSVLLPYEEDRAGLRHRGAQRIGGVVVGSLLFNLFAAIVPPQAQVLFGPLAGICIGFSKKYFWNNVLNCFGALLLATSVYGLTGSVALRIVDNLVGVLFALAFVAILTFLEDHVRAARGRTAA</sequence>
<accession>A0ABS9WDZ3</accession>